<sequence>MSEHNSTQYEGLKPKWQKRFAFFDKYGTKESAPEYKQAFKSLSFFEKRWQELNFIALLFGFIYFFVLGLWRKNLSIIGLYLVVGIIVSIIIAILNVPDRTVDAIANAIGLLFAFIYAKTANKAYYLHKVKGSKSWNPFES</sequence>
<dbReference type="Proteomes" id="UP000297396">
    <property type="component" value="Unassembled WGS sequence"/>
</dbReference>
<organism evidence="2 3">
    <name type="scientific">Muribacter muris</name>
    <dbReference type="NCBI Taxonomy" id="67855"/>
    <lineage>
        <taxon>Bacteria</taxon>
        <taxon>Pseudomonadati</taxon>
        <taxon>Pseudomonadota</taxon>
        <taxon>Gammaproteobacteria</taxon>
        <taxon>Pasteurellales</taxon>
        <taxon>Pasteurellaceae</taxon>
        <taxon>Muribacter</taxon>
    </lineage>
</organism>
<evidence type="ECO:0000256" key="1">
    <source>
        <dbReference type="SAM" id="Phobius"/>
    </source>
</evidence>
<dbReference type="EMBL" id="SPPA01000007">
    <property type="protein sequence ID" value="TFV11130.1"/>
    <property type="molecule type" value="Genomic_DNA"/>
</dbReference>
<keyword evidence="1" id="KW-0812">Transmembrane</keyword>
<feature type="transmembrane region" description="Helical" evidence="1">
    <location>
        <begin position="52"/>
        <end position="70"/>
    </location>
</feature>
<comment type="caution">
    <text evidence="2">The sequence shown here is derived from an EMBL/GenBank/DDBJ whole genome shotgun (WGS) entry which is preliminary data.</text>
</comment>
<proteinExistence type="predicted"/>
<dbReference type="Pfam" id="PF10947">
    <property type="entry name" value="DUF2628"/>
    <property type="match status" value="1"/>
</dbReference>
<dbReference type="OrthoDB" id="4727912at2"/>
<keyword evidence="1" id="KW-0472">Membrane</keyword>
<gene>
    <name evidence="2" type="ORF">E4T80_04315</name>
</gene>
<protein>
    <submittedName>
        <fullName evidence="2">DUF2628 domain-containing protein</fullName>
    </submittedName>
</protein>
<dbReference type="InterPro" id="IPR024399">
    <property type="entry name" value="DUF2628"/>
</dbReference>
<feature type="transmembrane region" description="Helical" evidence="1">
    <location>
        <begin position="103"/>
        <end position="120"/>
    </location>
</feature>
<keyword evidence="1" id="KW-1133">Transmembrane helix</keyword>
<name>A0A4Y9K280_9PAST</name>
<reference evidence="2 3" key="1">
    <citation type="submission" date="2019-03" db="EMBL/GenBank/DDBJ databases">
        <title>Diversity of the mouse oral microbiome.</title>
        <authorList>
            <person name="Joseph S."/>
            <person name="Aduse-Opoku J."/>
            <person name="Curtis M."/>
            <person name="Wade W."/>
            <person name="Hashim A."/>
        </authorList>
    </citation>
    <scope>NUCLEOTIDE SEQUENCE [LARGE SCALE GENOMIC DNA]</scope>
    <source>
        <strain evidence="2 3">WT12</strain>
    </source>
</reference>
<evidence type="ECO:0000313" key="3">
    <source>
        <dbReference type="Proteomes" id="UP000297396"/>
    </source>
</evidence>
<dbReference type="AlphaFoldDB" id="A0A4Y9K280"/>
<dbReference type="RefSeq" id="WP_135055285.1">
    <property type="nucleotide sequence ID" value="NZ_JADGLC010000007.1"/>
</dbReference>
<feature type="transmembrane region" description="Helical" evidence="1">
    <location>
        <begin position="77"/>
        <end position="97"/>
    </location>
</feature>
<accession>A0A4Y9K280</accession>
<evidence type="ECO:0000313" key="2">
    <source>
        <dbReference type="EMBL" id="TFV11130.1"/>
    </source>
</evidence>